<evidence type="ECO:0000313" key="2">
    <source>
        <dbReference type="WBParaSite" id="nRc.2.0.1.t37652-RA"/>
    </source>
</evidence>
<dbReference type="AlphaFoldDB" id="A0A915KFZ3"/>
<dbReference type="WBParaSite" id="nRc.2.0.1.t37652-RA">
    <property type="protein sequence ID" value="nRc.2.0.1.t37652-RA"/>
    <property type="gene ID" value="nRc.2.0.1.g37652"/>
</dbReference>
<reference evidence="2" key="1">
    <citation type="submission" date="2022-11" db="UniProtKB">
        <authorList>
            <consortium name="WormBaseParasite"/>
        </authorList>
    </citation>
    <scope>IDENTIFICATION</scope>
</reference>
<protein>
    <submittedName>
        <fullName evidence="2">Uncharacterized protein</fullName>
    </submittedName>
</protein>
<organism evidence="1 2">
    <name type="scientific">Romanomermis culicivorax</name>
    <name type="common">Nematode worm</name>
    <dbReference type="NCBI Taxonomy" id="13658"/>
    <lineage>
        <taxon>Eukaryota</taxon>
        <taxon>Metazoa</taxon>
        <taxon>Ecdysozoa</taxon>
        <taxon>Nematoda</taxon>
        <taxon>Enoplea</taxon>
        <taxon>Dorylaimia</taxon>
        <taxon>Mermithida</taxon>
        <taxon>Mermithoidea</taxon>
        <taxon>Mermithidae</taxon>
        <taxon>Romanomermis</taxon>
    </lineage>
</organism>
<sequence length="72" mass="8680">MLDSAAIRELKELKKWKTFNSEKYNKSCIPRKMQYSTYFDSCVKAQINLFTNLRQLFIIEDNESKYMVQFDP</sequence>
<evidence type="ECO:0000313" key="1">
    <source>
        <dbReference type="Proteomes" id="UP000887565"/>
    </source>
</evidence>
<name>A0A915KFZ3_ROMCU</name>
<proteinExistence type="predicted"/>
<dbReference type="Proteomes" id="UP000887565">
    <property type="component" value="Unplaced"/>
</dbReference>
<keyword evidence="1" id="KW-1185">Reference proteome</keyword>
<accession>A0A915KFZ3</accession>